<gene>
    <name evidence="3" type="ORF">S06H3_16485</name>
</gene>
<dbReference type="SUPFAM" id="SSF55681">
    <property type="entry name" value="Class II aaRS and biotin synthetases"/>
    <property type="match status" value="1"/>
</dbReference>
<dbReference type="PROSITE" id="PS51733">
    <property type="entry name" value="BPL_LPL_CATALYTIC"/>
    <property type="match status" value="1"/>
</dbReference>
<sequence length="179" mass="19016">FYASFVLRVDPLGSLRVGIAVAEALRDVEIKAMLKWPNDVLVGEKKIAGVLIENVGDLAIAGIGVNLAAAPVATATCVTRETTIFLTQDDLLKRILQHLTPALPKEILKRYRALSATIGRDVRVEVGASTASGPIVGRAAGIDSLGRLLIEVDNTLHTIASGSCIHLRFVPQAGWRSAS</sequence>
<dbReference type="InterPro" id="IPR004143">
    <property type="entry name" value="BPL_LPL_catalytic"/>
</dbReference>
<dbReference type="InterPro" id="IPR045864">
    <property type="entry name" value="aa-tRNA-synth_II/BPL/LPL"/>
</dbReference>
<dbReference type="Gene3D" id="2.30.30.100">
    <property type="match status" value="1"/>
</dbReference>
<dbReference type="PANTHER" id="PTHR12835:SF5">
    <property type="entry name" value="BIOTIN--PROTEIN LIGASE"/>
    <property type="match status" value="1"/>
</dbReference>
<feature type="non-terminal residue" evidence="3">
    <location>
        <position position="1"/>
    </location>
</feature>
<dbReference type="GO" id="GO:0004077">
    <property type="term" value="F:biotin--[biotin carboxyl-carrier protein] ligase activity"/>
    <property type="evidence" value="ECO:0007669"/>
    <property type="project" value="InterPro"/>
</dbReference>
<reference evidence="3" key="1">
    <citation type="journal article" date="2014" name="Front. Microbiol.">
        <title>High frequency of phylogenetically diverse reductive dehalogenase-homologous genes in deep subseafloor sedimentary metagenomes.</title>
        <authorList>
            <person name="Kawai M."/>
            <person name="Futagami T."/>
            <person name="Toyoda A."/>
            <person name="Takaki Y."/>
            <person name="Nishi S."/>
            <person name="Hori S."/>
            <person name="Arai W."/>
            <person name="Tsubouchi T."/>
            <person name="Morono Y."/>
            <person name="Uchiyama I."/>
            <person name="Ito T."/>
            <person name="Fujiyama A."/>
            <person name="Inagaki F."/>
            <person name="Takami H."/>
        </authorList>
    </citation>
    <scope>NUCLEOTIDE SEQUENCE</scope>
    <source>
        <strain evidence="3">Expedition CK06-06</strain>
    </source>
</reference>
<dbReference type="GO" id="GO:0005737">
    <property type="term" value="C:cytoplasm"/>
    <property type="evidence" value="ECO:0007669"/>
    <property type="project" value="TreeGrafter"/>
</dbReference>
<dbReference type="Pfam" id="PF02237">
    <property type="entry name" value="BPL_C"/>
    <property type="match status" value="1"/>
</dbReference>
<dbReference type="PANTHER" id="PTHR12835">
    <property type="entry name" value="BIOTIN PROTEIN LIGASE"/>
    <property type="match status" value="1"/>
</dbReference>
<dbReference type="Gene3D" id="3.30.930.10">
    <property type="entry name" value="Bira Bifunctional Protein, Domain 2"/>
    <property type="match status" value="1"/>
</dbReference>
<dbReference type="NCBIfam" id="TIGR00121">
    <property type="entry name" value="birA_ligase"/>
    <property type="match status" value="1"/>
</dbReference>
<dbReference type="Pfam" id="PF03099">
    <property type="entry name" value="BPL_LplA_LipB"/>
    <property type="match status" value="1"/>
</dbReference>
<evidence type="ECO:0000313" key="3">
    <source>
        <dbReference type="EMBL" id="GAI16866.1"/>
    </source>
</evidence>
<comment type="caution">
    <text evidence="3">The sequence shown here is derived from an EMBL/GenBank/DDBJ whole genome shotgun (WGS) entry which is preliminary data.</text>
</comment>
<keyword evidence="1" id="KW-0436">Ligase</keyword>
<dbReference type="AlphaFoldDB" id="X1MFJ4"/>
<accession>X1MFJ4</accession>
<proteinExistence type="predicted"/>
<protein>
    <recommendedName>
        <fullName evidence="2">BPL/LPL catalytic domain-containing protein</fullName>
    </recommendedName>
</protein>
<evidence type="ECO:0000256" key="1">
    <source>
        <dbReference type="ARBA" id="ARBA00022598"/>
    </source>
</evidence>
<feature type="domain" description="BPL/LPL catalytic" evidence="2">
    <location>
        <begin position="1"/>
        <end position="115"/>
    </location>
</feature>
<dbReference type="EMBL" id="BARV01008158">
    <property type="protein sequence ID" value="GAI16866.1"/>
    <property type="molecule type" value="Genomic_DNA"/>
</dbReference>
<dbReference type="InterPro" id="IPR003142">
    <property type="entry name" value="BPL_C"/>
</dbReference>
<dbReference type="InterPro" id="IPR004408">
    <property type="entry name" value="Biotin_CoA_COase_ligase"/>
</dbReference>
<organism evidence="3">
    <name type="scientific">marine sediment metagenome</name>
    <dbReference type="NCBI Taxonomy" id="412755"/>
    <lineage>
        <taxon>unclassified sequences</taxon>
        <taxon>metagenomes</taxon>
        <taxon>ecological metagenomes</taxon>
    </lineage>
</organism>
<name>X1MFJ4_9ZZZZ</name>
<evidence type="ECO:0000259" key="2">
    <source>
        <dbReference type="PROSITE" id="PS51733"/>
    </source>
</evidence>